<feature type="transmembrane region" description="Helical" evidence="1">
    <location>
        <begin position="39"/>
        <end position="60"/>
    </location>
</feature>
<keyword evidence="3" id="KW-1185">Reference proteome</keyword>
<keyword evidence="1" id="KW-1133">Transmembrane helix</keyword>
<gene>
    <name evidence="2" type="ORF">MNOR_LOCUS35542</name>
</gene>
<organism evidence="2 3">
    <name type="scientific">Meganyctiphanes norvegica</name>
    <name type="common">Northern krill</name>
    <name type="synonym">Thysanopoda norvegica</name>
    <dbReference type="NCBI Taxonomy" id="48144"/>
    <lineage>
        <taxon>Eukaryota</taxon>
        <taxon>Metazoa</taxon>
        <taxon>Ecdysozoa</taxon>
        <taxon>Arthropoda</taxon>
        <taxon>Crustacea</taxon>
        <taxon>Multicrustacea</taxon>
        <taxon>Malacostraca</taxon>
        <taxon>Eumalacostraca</taxon>
        <taxon>Eucarida</taxon>
        <taxon>Euphausiacea</taxon>
        <taxon>Euphausiidae</taxon>
        <taxon>Meganyctiphanes</taxon>
    </lineage>
</organism>
<sequence length="103" mass="11576">MGEADLRPLYRIINSCLAESLTMVRLSSFSSLKRLRHSFSFFGVVKALIRIFWSSFFVLSWSMIVRLPRANVISLTFMNAPLVCFCSLSIVSCSSLISTLTVS</sequence>
<evidence type="ECO:0000256" key="1">
    <source>
        <dbReference type="SAM" id="Phobius"/>
    </source>
</evidence>
<reference evidence="2 3" key="1">
    <citation type="submission" date="2024-05" db="EMBL/GenBank/DDBJ databases">
        <authorList>
            <person name="Wallberg A."/>
        </authorList>
    </citation>
    <scope>NUCLEOTIDE SEQUENCE [LARGE SCALE GENOMIC DNA]</scope>
</reference>
<keyword evidence="1" id="KW-0472">Membrane</keyword>
<dbReference type="Proteomes" id="UP001497623">
    <property type="component" value="Unassembled WGS sequence"/>
</dbReference>
<feature type="transmembrane region" description="Helical" evidence="1">
    <location>
        <begin position="72"/>
        <end position="97"/>
    </location>
</feature>
<proteinExistence type="predicted"/>
<accession>A0AAV2SDY7</accession>
<keyword evidence="1" id="KW-0812">Transmembrane</keyword>
<dbReference type="EMBL" id="CAXKWB010059850">
    <property type="protein sequence ID" value="CAL4182223.1"/>
    <property type="molecule type" value="Genomic_DNA"/>
</dbReference>
<name>A0AAV2SDY7_MEGNR</name>
<comment type="caution">
    <text evidence="2">The sequence shown here is derived from an EMBL/GenBank/DDBJ whole genome shotgun (WGS) entry which is preliminary data.</text>
</comment>
<evidence type="ECO:0000313" key="3">
    <source>
        <dbReference type="Proteomes" id="UP001497623"/>
    </source>
</evidence>
<dbReference type="AlphaFoldDB" id="A0AAV2SDY7"/>
<evidence type="ECO:0000313" key="2">
    <source>
        <dbReference type="EMBL" id="CAL4182223.1"/>
    </source>
</evidence>
<protein>
    <submittedName>
        <fullName evidence="2">Uncharacterized protein</fullName>
    </submittedName>
</protein>